<evidence type="ECO:0000256" key="3">
    <source>
        <dbReference type="ARBA" id="ARBA00022989"/>
    </source>
</evidence>
<keyword evidence="3 5" id="KW-1133">Transmembrane helix</keyword>
<organism evidence="6 7">
    <name type="scientific">Agrocybe pediades</name>
    <dbReference type="NCBI Taxonomy" id="84607"/>
    <lineage>
        <taxon>Eukaryota</taxon>
        <taxon>Fungi</taxon>
        <taxon>Dikarya</taxon>
        <taxon>Basidiomycota</taxon>
        <taxon>Agaricomycotina</taxon>
        <taxon>Agaricomycetes</taxon>
        <taxon>Agaricomycetidae</taxon>
        <taxon>Agaricales</taxon>
        <taxon>Agaricineae</taxon>
        <taxon>Strophariaceae</taxon>
        <taxon>Agrocybe</taxon>
    </lineage>
</organism>
<feature type="transmembrane region" description="Helical" evidence="5">
    <location>
        <begin position="211"/>
        <end position="232"/>
    </location>
</feature>
<evidence type="ECO:0000256" key="4">
    <source>
        <dbReference type="ARBA" id="ARBA00023136"/>
    </source>
</evidence>
<gene>
    <name evidence="6" type="ORF">D9613_009601</name>
</gene>
<dbReference type="Pfam" id="PF04479">
    <property type="entry name" value="RTA1"/>
    <property type="match status" value="1"/>
</dbReference>
<feature type="transmembrane region" description="Helical" evidence="5">
    <location>
        <begin position="168"/>
        <end position="190"/>
    </location>
</feature>
<keyword evidence="7" id="KW-1185">Reference proteome</keyword>
<evidence type="ECO:0000256" key="1">
    <source>
        <dbReference type="ARBA" id="ARBA00004141"/>
    </source>
</evidence>
<keyword evidence="4 5" id="KW-0472">Membrane</keyword>
<sequence>MDTREIHFDPDYKHAAFALYRYAPSLAGCIVFCVLFTLTTGLHSLQLFRTRTWYMIPFAIGGLFELVGYAARAVSASQEPGFWTLLPYILQSVFLLVAPALFAASIYMILGRIILLTDGEKKAIIRRSWLTKLFVSGDVLSFLMQSTGGALMATASSDPSKQKLGENVIIGGLFVQLIVFGLFIVVAGIFHLRLARSPTAASRQPHVRWRTYLTVLYTTSFLILIRSLFRVIEYLQGYNGFLLTTEAFLYVFDATLMFFTMAVMNWQHPSEIGMLLRGDRPLDGSGSFRMVGFHSVKEDASPMMA</sequence>
<feature type="transmembrane region" description="Helical" evidence="5">
    <location>
        <begin position="129"/>
        <end position="148"/>
    </location>
</feature>
<protein>
    <submittedName>
        <fullName evidence="6">Uncharacterized protein</fullName>
    </submittedName>
</protein>
<evidence type="ECO:0000313" key="7">
    <source>
        <dbReference type="Proteomes" id="UP000521872"/>
    </source>
</evidence>
<feature type="transmembrane region" description="Helical" evidence="5">
    <location>
        <begin position="247"/>
        <end position="266"/>
    </location>
</feature>
<evidence type="ECO:0000256" key="5">
    <source>
        <dbReference type="SAM" id="Phobius"/>
    </source>
</evidence>
<dbReference type="EMBL" id="JAACJL010000002">
    <property type="protein sequence ID" value="KAF4622242.1"/>
    <property type="molecule type" value="Genomic_DNA"/>
</dbReference>
<comment type="caution">
    <text evidence="6">The sequence shown here is derived from an EMBL/GenBank/DDBJ whole genome shotgun (WGS) entry which is preliminary data.</text>
</comment>
<comment type="subcellular location">
    <subcellularLocation>
        <location evidence="1">Membrane</location>
        <topology evidence="1">Multi-pass membrane protein</topology>
    </subcellularLocation>
</comment>
<evidence type="ECO:0000313" key="6">
    <source>
        <dbReference type="EMBL" id="KAF4622242.1"/>
    </source>
</evidence>
<name>A0A8H4VU35_9AGAR</name>
<dbReference type="PANTHER" id="PTHR31465">
    <property type="entry name" value="PROTEIN RTA1-RELATED"/>
    <property type="match status" value="1"/>
</dbReference>
<feature type="transmembrane region" description="Helical" evidence="5">
    <location>
        <begin position="20"/>
        <end position="42"/>
    </location>
</feature>
<feature type="transmembrane region" description="Helical" evidence="5">
    <location>
        <begin position="54"/>
        <end position="74"/>
    </location>
</feature>
<feature type="transmembrane region" description="Helical" evidence="5">
    <location>
        <begin position="94"/>
        <end position="117"/>
    </location>
</feature>
<dbReference type="InterPro" id="IPR007568">
    <property type="entry name" value="RTA1"/>
</dbReference>
<accession>A0A8H4VU35</accession>
<dbReference type="AlphaFoldDB" id="A0A8H4VU35"/>
<dbReference type="GO" id="GO:0016020">
    <property type="term" value="C:membrane"/>
    <property type="evidence" value="ECO:0007669"/>
    <property type="project" value="UniProtKB-SubCell"/>
</dbReference>
<keyword evidence="2 5" id="KW-0812">Transmembrane</keyword>
<proteinExistence type="predicted"/>
<dbReference type="PANTHER" id="PTHR31465:SF35">
    <property type="entry name" value="RTA1 DOMAIN PROTEIN-RELATED"/>
    <property type="match status" value="1"/>
</dbReference>
<dbReference type="Proteomes" id="UP000521872">
    <property type="component" value="Unassembled WGS sequence"/>
</dbReference>
<evidence type="ECO:0000256" key="2">
    <source>
        <dbReference type="ARBA" id="ARBA00022692"/>
    </source>
</evidence>
<reference evidence="6 7" key="1">
    <citation type="submission" date="2019-12" db="EMBL/GenBank/DDBJ databases">
        <authorList>
            <person name="Floudas D."/>
            <person name="Bentzer J."/>
            <person name="Ahren D."/>
            <person name="Johansson T."/>
            <person name="Persson P."/>
            <person name="Tunlid A."/>
        </authorList>
    </citation>
    <scope>NUCLEOTIDE SEQUENCE [LARGE SCALE GENOMIC DNA]</scope>
    <source>
        <strain evidence="6 7">CBS 102.39</strain>
    </source>
</reference>